<comment type="similarity">
    <text evidence="1">Belongs to the mycobacterial PPE family.</text>
</comment>
<dbReference type="Pfam" id="PF00823">
    <property type="entry name" value="PPE"/>
    <property type="match status" value="1"/>
</dbReference>
<proteinExistence type="inferred from homology"/>
<keyword evidence="4" id="KW-1185">Reference proteome</keyword>
<dbReference type="PANTHER" id="PTHR46766">
    <property type="entry name" value="GLUTAMINE-RICH PROTEIN 2"/>
    <property type="match status" value="1"/>
</dbReference>
<name>A0A7G1IF75_MYCKA</name>
<evidence type="ECO:0000313" key="4">
    <source>
        <dbReference type="Proteomes" id="UP000516380"/>
    </source>
</evidence>
<dbReference type="Proteomes" id="UP000516380">
    <property type="component" value="Chromosome"/>
</dbReference>
<dbReference type="SUPFAM" id="SSF140459">
    <property type="entry name" value="PE/PPE dimer-like"/>
    <property type="match status" value="1"/>
</dbReference>
<evidence type="ECO:0000313" key="3">
    <source>
        <dbReference type="EMBL" id="BCI87168.1"/>
    </source>
</evidence>
<dbReference type="Gene3D" id="1.20.1260.20">
    <property type="entry name" value="PPE superfamily"/>
    <property type="match status" value="1"/>
</dbReference>
<sequence length="121" mass="11906">MCVMEFVVLPPEVNSARMYAGAGSEPMLAAAAAWDGLAGELDSAAAWFSSVTTGLAGSSWQGSGVGSDGCHGRPVCTVAAYLAAAGLYDAGTAVNLVGSNAVFPLTLLGADLQALGTALAP</sequence>
<organism evidence="3 4">
    <name type="scientific">Mycobacterium kansasii</name>
    <dbReference type="NCBI Taxonomy" id="1768"/>
    <lineage>
        <taxon>Bacteria</taxon>
        <taxon>Bacillati</taxon>
        <taxon>Actinomycetota</taxon>
        <taxon>Actinomycetes</taxon>
        <taxon>Mycobacteriales</taxon>
        <taxon>Mycobacteriaceae</taxon>
        <taxon>Mycobacterium</taxon>
    </lineage>
</organism>
<dbReference type="AlphaFoldDB" id="A0A7G1IF75"/>
<evidence type="ECO:0000256" key="1">
    <source>
        <dbReference type="ARBA" id="ARBA00010652"/>
    </source>
</evidence>
<accession>A0A7G1IF75</accession>
<dbReference type="PANTHER" id="PTHR46766:SF1">
    <property type="entry name" value="GLUTAMINE-RICH PROTEIN 2"/>
    <property type="match status" value="1"/>
</dbReference>
<gene>
    <name evidence="3" type="ORF">NIIDMKKI_23740</name>
</gene>
<dbReference type="InterPro" id="IPR038332">
    <property type="entry name" value="PPE_sf"/>
</dbReference>
<evidence type="ECO:0000259" key="2">
    <source>
        <dbReference type="Pfam" id="PF00823"/>
    </source>
</evidence>
<feature type="domain" description="PPE" evidence="2">
    <location>
        <begin position="6"/>
        <end position="64"/>
    </location>
</feature>
<dbReference type="EMBL" id="AP023343">
    <property type="protein sequence ID" value="BCI87168.1"/>
    <property type="molecule type" value="Genomic_DNA"/>
</dbReference>
<reference evidence="3 4" key="1">
    <citation type="submission" date="2020-07" db="EMBL/GenBank/DDBJ databases">
        <title>Mycobacterium kansasii (former subtype) with zoonotic potential isolated from diseased indoor pet cat, Japan.</title>
        <authorList>
            <person name="Fukano H."/>
            <person name="Terazono T."/>
            <person name="Hoshino Y."/>
        </authorList>
    </citation>
    <scope>NUCLEOTIDE SEQUENCE [LARGE SCALE GENOMIC DNA]</scope>
    <source>
        <strain evidence="3 4">Kuro-I</strain>
    </source>
</reference>
<protein>
    <recommendedName>
        <fullName evidence="2">PPE domain-containing protein</fullName>
    </recommendedName>
</protein>
<dbReference type="GO" id="GO:0052572">
    <property type="term" value="P:response to host immune response"/>
    <property type="evidence" value="ECO:0007669"/>
    <property type="project" value="TreeGrafter"/>
</dbReference>
<dbReference type="InterPro" id="IPR000030">
    <property type="entry name" value="PPE_dom"/>
</dbReference>